<dbReference type="RefSeq" id="WP_118684056.1">
    <property type="nucleotide sequence ID" value="NZ_JACOPK010000002.1"/>
</dbReference>
<evidence type="ECO:0000256" key="2">
    <source>
        <dbReference type="ARBA" id="ARBA00022490"/>
    </source>
</evidence>
<sequence length="85" mass="9205">MKTFEYTITDELGIHARPAGMLVKEASKFASKIMIASPKKEVDAKRIMGVMSMGAKKGDTVKLTIEGADEAEAAASLEKFLQDNL</sequence>
<evidence type="ECO:0000259" key="4">
    <source>
        <dbReference type="PROSITE" id="PS51350"/>
    </source>
</evidence>
<protein>
    <submittedName>
        <fullName evidence="5">HPr family phosphocarrier protein</fullName>
    </submittedName>
</protein>
<dbReference type="NCBIfam" id="TIGR01003">
    <property type="entry name" value="PTS_HPr_family"/>
    <property type="match status" value="1"/>
</dbReference>
<evidence type="ECO:0000256" key="3">
    <source>
        <dbReference type="ARBA" id="ARBA00022683"/>
    </source>
</evidence>
<dbReference type="PANTHER" id="PTHR33705">
    <property type="entry name" value="PHOSPHOCARRIER PROTEIN HPR"/>
    <property type="match status" value="1"/>
</dbReference>
<evidence type="ECO:0000256" key="1">
    <source>
        <dbReference type="ARBA" id="ARBA00004496"/>
    </source>
</evidence>
<dbReference type="Proteomes" id="UP000641741">
    <property type="component" value="Unassembled WGS sequence"/>
</dbReference>
<dbReference type="SUPFAM" id="SSF55594">
    <property type="entry name" value="HPr-like"/>
    <property type="match status" value="1"/>
</dbReference>
<dbReference type="Pfam" id="PF00381">
    <property type="entry name" value="PTS-HPr"/>
    <property type="match status" value="1"/>
</dbReference>
<keyword evidence="6" id="KW-1185">Reference proteome</keyword>
<dbReference type="PANTHER" id="PTHR33705:SF2">
    <property type="entry name" value="PHOSPHOCARRIER PROTEIN NPR"/>
    <property type="match status" value="1"/>
</dbReference>
<name>A0ABR7GKT4_9FIRM</name>
<comment type="caution">
    <text evidence="5">The sequence shown here is derived from an EMBL/GenBank/DDBJ whole genome shotgun (WGS) entry which is preliminary data.</text>
</comment>
<evidence type="ECO:0000313" key="5">
    <source>
        <dbReference type="EMBL" id="MBC5694876.1"/>
    </source>
</evidence>
<dbReference type="CDD" id="cd00367">
    <property type="entry name" value="PTS-HPr_like"/>
    <property type="match status" value="1"/>
</dbReference>
<keyword evidence="3" id="KW-0598">Phosphotransferase system</keyword>
<dbReference type="PROSITE" id="PS51350">
    <property type="entry name" value="PTS_HPR_DOM"/>
    <property type="match status" value="1"/>
</dbReference>
<dbReference type="InterPro" id="IPR000032">
    <property type="entry name" value="HPr-like"/>
</dbReference>
<accession>A0ABR7GKT4</accession>
<proteinExistence type="predicted"/>
<dbReference type="Gene3D" id="3.30.1340.10">
    <property type="entry name" value="HPr-like"/>
    <property type="match status" value="1"/>
</dbReference>
<dbReference type="EMBL" id="JACOPK010000002">
    <property type="protein sequence ID" value="MBC5694876.1"/>
    <property type="molecule type" value="Genomic_DNA"/>
</dbReference>
<dbReference type="InterPro" id="IPR050399">
    <property type="entry name" value="HPr"/>
</dbReference>
<organism evidence="5 6">
    <name type="scientific">Agathobaculum hominis</name>
    <dbReference type="NCBI Taxonomy" id="2763014"/>
    <lineage>
        <taxon>Bacteria</taxon>
        <taxon>Bacillati</taxon>
        <taxon>Bacillota</taxon>
        <taxon>Clostridia</taxon>
        <taxon>Eubacteriales</taxon>
        <taxon>Butyricicoccaceae</taxon>
        <taxon>Agathobaculum</taxon>
    </lineage>
</organism>
<feature type="domain" description="HPr" evidence="4">
    <location>
        <begin position="1"/>
        <end position="85"/>
    </location>
</feature>
<evidence type="ECO:0000313" key="6">
    <source>
        <dbReference type="Proteomes" id="UP000641741"/>
    </source>
</evidence>
<keyword evidence="2" id="KW-0963">Cytoplasm</keyword>
<gene>
    <name evidence="5" type="ORF">H8S02_02780</name>
</gene>
<comment type="subcellular location">
    <subcellularLocation>
        <location evidence="1">Cytoplasm</location>
    </subcellularLocation>
</comment>
<dbReference type="PRINTS" id="PR00107">
    <property type="entry name" value="PHOSPHOCPHPR"/>
</dbReference>
<dbReference type="InterPro" id="IPR035895">
    <property type="entry name" value="HPr-like_sf"/>
</dbReference>
<reference evidence="5 6" key="1">
    <citation type="submission" date="2020-08" db="EMBL/GenBank/DDBJ databases">
        <title>Genome public.</title>
        <authorList>
            <person name="Liu C."/>
            <person name="Sun Q."/>
        </authorList>
    </citation>
    <scope>NUCLEOTIDE SEQUENCE [LARGE SCALE GENOMIC DNA]</scope>
    <source>
        <strain evidence="5 6">M2</strain>
    </source>
</reference>